<name>A0ABT1RFG7_9HYPH</name>
<evidence type="ECO:0000313" key="2">
    <source>
        <dbReference type="Proteomes" id="UP000996601"/>
    </source>
</evidence>
<keyword evidence="2" id="KW-1185">Reference proteome</keyword>
<dbReference type="Proteomes" id="UP000996601">
    <property type="component" value="Unassembled WGS sequence"/>
</dbReference>
<proteinExistence type="predicted"/>
<gene>
    <name evidence="1" type="ORF">GB927_028145</name>
</gene>
<reference evidence="1" key="1">
    <citation type="submission" date="2021-07" db="EMBL/GenBank/DDBJ databases">
        <title>Shinella sp. nov., a novel member of the genus Shinella from water.</title>
        <authorList>
            <person name="Deng Y."/>
        </authorList>
    </citation>
    <scope>NUCLEOTIDE SEQUENCE</scope>
    <source>
        <strain evidence="1">CPCC 100929</strain>
    </source>
</reference>
<protein>
    <submittedName>
        <fullName evidence="1">Uncharacterized protein</fullName>
    </submittedName>
</protein>
<organism evidence="1 2">
    <name type="scientific">Shinella lacus</name>
    <dbReference type="NCBI Taxonomy" id="2654216"/>
    <lineage>
        <taxon>Bacteria</taxon>
        <taxon>Pseudomonadati</taxon>
        <taxon>Pseudomonadota</taxon>
        <taxon>Alphaproteobacteria</taxon>
        <taxon>Hyphomicrobiales</taxon>
        <taxon>Rhizobiaceae</taxon>
        <taxon>Shinella</taxon>
    </lineage>
</organism>
<comment type="caution">
    <text evidence="1">The sequence shown here is derived from an EMBL/GenBank/DDBJ whole genome shotgun (WGS) entry which is preliminary data.</text>
</comment>
<dbReference type="RefSeq" id="WP_256120549.1">
    <property type="nucleotide sequence ID" value="NZ_WHSB02000016.1"/>
</dbReference>
<dbReference type="EMBL" id="WHSB02000016">
    <property type="protein sequence ID" value="MCQ4633937.1"/>
    <property type="molecule type" value="Genomic_DNA"/>
</dbReference>
<sequence>MQNKTNSARVENVVGAPVYGARAAPRFTIAEHVHTSRGIPIFICVVDDRIDQAEYRALRNQARKQGGWYSRPWENAPGGFAFMDRAAAERFAEPVGPDDAEEADSAHEPVPPIAAKLRALAEDMRFEIDTNLAERSTSTPKRRFYAALAWVDGHRLLRTQAALSALADAHIAKTVPTELSDIERISEVYDRMGTLFDRSSAEYYDIGIDTGEPQCDTAAARALWRLIGTEDPVDPSAELLEQDGILTSADRASDDAAGLPKMQRLVIHKQRLPILAARTDEISIPHSSTRRNSKASTPMKSNSWNDCAQFEHHGRRCAHNRGGHRVFPITKEQRRAIHLKWQQADQGLSYRAFRKLAIPVTAADGAVALPWCGMWLCIEADGYTHS</sequence>
<evidence type="ECO:0000313" key="1">
    <source>
        <dbReference type="EMBL" id="MCQ4633937.1"/>
    </source>
</evidence>
<accession>A0ABT1RFG7</accession>